<feature type="domain" description="PknH-like extracellular" evidence="3">
    <location>
        <begin position="162"/>
        <end position="253"/>
    </location>
</feature>
<evidence type="ECO:0000256" key="1">
    <source>
        <dbReference type="SAM" id="MobiDB-lite"/>
    </source>
</evidence>
<reference evidence="4 5" key="1">
    <citation type="submission" date="2024-12" db="EMBL/GenBank/DDBJ databases">
        <title>The coexistence of Mycolicibacterium septicum and Mycolicibacterium nivoides in clinical samples.</title>
        <authorList>
            <person name="Wang C."/>
            <person name="Feng Y."/>
            <person name="Zong Z."/>
        </authorList>
    </citation>
    <scope>NUCLEOTIDE SEQUENCE [LARGE SCALE GENOMIC DNA]</scope>
    <source>
        <strain evidence="4 5">120309</strain>
    </source>
</reference>
<dbReference type="Proteomes" id="UP001635816">
    <property type="component" value="Unassembled WGS sequence"/>
</dbReference>
<dbReference type="RefSeq" id="WP_409544385.1">
    <property type="nucleotide sequence ID" value="NZ_JBKBDD010000008.1"/>
</dbReference>
<comment type="caution">
    <text evidence="4">The sequence shown here is derived from an EMBL/GenBank/DDBJ whole genome shotgun (WGS) entry which is preliminary data.</text>
</comment>
<gene>
    <name evidence="4" type="ORF">ACK4CT_22905</name>
</gene>
<evidence type="ECO:0000313" key="4">
    <source>
        <dbReference type="EMBL" id="MFN6546044.1"/>
    </source>
</evidence>
<keyword evidence="5" id="KW-1185">Reference proteome</keyword>
<feature type="region of interest" description="Disordered" evidence="1">
    <location>
        <begin position="22"/>
        <end position="50"/>
    </location>
</feature>
<feature type="region of interest" description="Disordered" evidence="1">
    <location>
        <begin position="184"/>
        <end position="208"/>
    </location>
</feature>
<dbReference type="Pfam" id="PF14032">
    <property type="entry name" value="PknH_C"/>
    <property type="match status" value="1"/>
</dbReference>
<name>A0ABW9LDH6_9MYCO</name>
<feature type="chain" id="PRO_5045263417" evidence="2">
    <location>
        <begin position="24"/>
        <end position="258"/>
    </location>
</feature>
<dbReference type="Gene3D" id="3.40.1000.70">
    <property type="entry name" value="PknH-like extracellular domain"/>
    <property type="match status" value="1"/>
</dbReference>
<organism evidence="4 5">
    <name type="scientific">Mycolicibacterium nivoides</name>
    <dbReference type="NCBI Taxonomy" id="2487344"/>
    <lineage>
        <taxon>Bacteria</taxon>
        <taxon>Bacillati</taxon>
        <taxon>Actinomycetota</taxon>
        <taxon>Actinomycetes</taxon>
        <taxon>Mycobacteriales</taxon>
        <taxon>Mycobacteriaceae</taxon>
        <taxon>Mycolicibacterium</taxon>
    </lineage>
</organism>
<dbReference type="EMBL" id="JBKBDD010000008">
    <property type="protein sequence ID" value="MFN6546044.1"/>
    <property type="molecule type" value="Genomic_DNA"/>
</dbReference>
<accession>A0ABW9LDH6</accession>
<dbReference type="InterPro" id="IPR038232">
    <property type="entry name" value="PknH-like_Extracell_sf"/>
</dbReference>
<evidence type="ECO:0000313" key="5">
    <source>
        <dbReference type="Proteomes" id="UP001635816"/>
    </source>
</evidence>
<proteinExistence type="predicted"/>
<dbReference type="PROSITE" id="PS51257">
    <property type="entry name" value="PROKAR_LIPOPROTEIN"/>
    <property type="match status" value="1"/>
</dbReference>
<evidence type="ECO:0000259" key="3">
    <source>
        <dbReference type="Pfam" id="PF14032"/>
    </source>
</evidence>
<dbReference type="InterPro" id="IPR026954">
    <property type="entry name" value="PknH-like_Extracell"/>
</dbReference>
<sequence>MRAVVGLLGAVLLLAGCSTSVDRATDESSRDATTSAAAQTPPPAAPGTADPVEAARAALLPPGELGEIIGDTDVQQTATFTQPGQASAGIEPRDCAARLLFQEAVGADGYQAVIGDNNRGARGQSAAQLIQVFPETSPVWPQPGRQALRVAGNTVRMINDEQCREGVVFTTTAKDVTQHWTAGPVTAENPEALPDPRRDTARGGGGVQRVEAPARNCYHAVLARGRTVVESIVCGDGDSQAQANQVIDRIAAKLPAPK</sequence>
<keyword evidence="2" id="KW-0732">Signal</keyword>
<feature type="signal peptide" evidence="2">
    <location>
        <begin position="1"/>
        <end position="23"/>
    </location>
</feature>
<evidence type="ECO:0000256" key="2">
    <source>
        <dbReference type="SAM" id="SignalP"/>
    </source>
</evidence>
<protein>
    <submittedName>
        <fullName evidence="4">Sensor domain-containing protein</fullName>
    </submittedName>
</protein>